<gene>
    <name evidence="1" type="ORF">CEXT_592431</name>
</gene>
<dbReference type="EMBL" id="BPLR01013553">
    <property type="protein sequence ID" value="GIY61947.1"/>
    <property type="molecule type" value="Genomic_DNA"/>
</dbReference>
<proteinExistence type="predicted"/>
<organism evidence="1 2">
    <name type="scientific">Caerostris extrusa</name>
    <name type="common">Bark spider</name>
    <name type="synonym">Caerostris bankana</name>
    <dbReference type="NCBI Taxonomy" id="172846"/>
    <lineage>
        <taxon>Eukaryota</taxon>
        <taxon>Metazoa</taxon>
        <taxon>Ecdysozoa</taxon>
        <taxon>Arthropoda</taxon>
        <taxon>Chelicerata</taxon>
        <taxon>Arachnida</taxon>
        <taxon>Araneae</taxon>
        <taxon>Araneomorphae</taxon>
        <taxon>Entelegynae</taxon>
        <taxon>Araneoidea</taxon>
        <taxon>Araneidae</taxon>
        <taxon>Caerostris</taxon>
    </lineage>
</organism>
<sequence>MASVKNPSDVQEKQILVRAGPFEDSVQIETNHDVVPEIVVLEGNDPYKDSPYGSIPSWSVRFDDHDEKAIPQENLIKVFNLGYWNSICYVL</sequence>
<dbReference type="AlphaFoldDB" id="A0AAV4UVT8"/>
<keyword evidence="2" id="KW-1185">Reference proteome</keyword>
<dbReference type="Proteomes" id="UP001054945">
    <property type="component" value="Unassembled WGS sequence"/>
</dbReference>
<comment type="caution">
    <text evidence="1">The sequence shown here is derived from an EMBL/GenBank/DDBJ whole genome shotgun (WGS) entry which is preliminary data.</text>
</comment>
<accession>A0AAV4UVT8</accession>
<protein>
    <submittedName>
        <fullName evidence="1">Uncharacterized protein</fullName>
    </submittedName>
</protein>
<reference evidence="1 2" key="1">
    <citation type="submission" date="2021-06" db="EMBL/GenBank/DDBJ databases">
        <title>Caerostris extrusa draft genome.</title>
        <authorList>
            <person name="Kono N."/>
            <person name="Arakawa K."/>
        </authorList>
    </citation>
    <scope>NUCLEOTIDE SEQUENCE [LARGE SCALE GENOMIC DNA]</scope>
</reference>
<evidence type="ECO:0000313" key="2">
    <source>
        <dbReference type="Proteomes" id="UP001054945"/>
    </source>
</evidence>
<evidence type="ECO:0000313" key="1">
    <source>
        <dbReference type="EMBL" id="GIY61947.1"/>
    </source>
</evidence>
<name>A0AAV4UVT8_CAEEX</name>